<evidence type="ECO:0000313" key="3">
    <source>
        <dbReference type="Proteomes" id="UP000614221"/>
    </source>
</evidence>
<keyword evidence="1" id="KW-0472">Membrane</keyword>
<reference evidence="2" key="1">
    <citation type="journal article" date="2014" name="Int. J. Syst. Evol. Microbiol.">
        <title>Complete genome sequence of Corynebacterium casei LMG S-19264T (=DSM 44701T), isolated from a smear-ripened cheese.</title>
        <authorList>
            <consortium name="US DOE Joint Genome Institute (JGI-PGF)"/>
            <person name="Walter F."/>
            <person name="Albersmeier A."/>
            <person name="Kalinowski J."/>
            <person name="Ruckert C."/>
        </authorList>
    </citation>
    <scope>NUCLEOTIDE SEQUENCE</scope>
    <source>
        <strain evidence="2">JCM 19018</strain>
    </source>
</reference>
<accession>A0A830EF60</accession>
<dbReference type="EMBL" id="BMPD01000001">
    <property type="protein sequence ID" value="GGK54468.1"/>
    <property type="molecule type" value="Genomic_DNA"/>
</dbReference>
<dbReference type="Proteomes" id="UP000614221">
    <property type="component" value="Unassembled WGS sequence"/>
</dbReference>
<keyword evidence="1" id="KW-1133">Transmembrane helix</keyword>
<protein>
    <submittedName>
        <fullName evidence="2">Uncharacterized protein</fullName>
    </submittedName>
</protein>
<sequence>MTPSTIAAVDGVLYAIGVLSWLFANGVHFSSQDPTKLVFGAGYAAVGMVLVAAVAVSL</sequence>
<keyword evidence="1" id="KW-0812">Transmembrane</keyword>
<feature type="transmembrane region" description="Helical" evidence="1">
    <location>
        <begin position="37"/>
        <end position="56"/>
    </location>
</feature>
<gene>
    <name evidence="2" type="ORF">GCM10009067_03710</name>
</gene>
<comment type="caution">
    <text evidence="2">The sequence shown here is derived from an EMBL/GenBank/DDBJ whole genome shotgun (WGS) entry which is preliminary data.</text>
</comment>
<organism evidence="2 3">
    <name type="scientific">Haloarcula sebkhae</name>
    <dbReference type="NCBI Taxonomy" id="932660"/>
    <lineage>
        <taxon>Archaea</taxon>
        <taxon>Methanobacteriati</taxon>
        <taxon>Methanobacteriota</taxon>
        <taxon>Stenosarchaea group</taxon>
        <taxon>Halobacteria</taxon>
        <taxon>Halobacteriales</taxon>
        <taxon>Haloarculaceae</taxon>
        <taxon>Haloarcula</taxon>
    </lineage>
</organism>
<evidence type="ECO:0000313" key="2">
    <source>
        <dbReference type="EMBL" id="GGK54468.1"/>
    </source>
</evidence>
<proteinExistence type="predicted"/>
<evidence type="ECO:0000256" key="1">
    <source>
        <dbReference type="SAM" id="Phobius"/>
    </source>
</evidence>
<reference evidence="2" key="2">
    <citation type="submission" date="2020-09" db="EMBL/GenBank/DDBJ databases">
        <authorList>
            <person name="Sun Q."/>
            <person name="Ohkuma M."/>
        </authorList>
    </citation>
    <scope>NUCLEOTIDE SEQUENCE</scope>
    <source>
        <strain evidence="2">JCM 19018</strain>
    </source>
</reference>
<name>A0A830EF60_9EURY</name>
<feature type="transmembrane region" description="Helical" evidence="1">
    <location>
        <begin position="6"/>
        <end position="25"/>
    </location>
</feature>
<dbReference type="AlphaFoldDB" id="A0A830EF60"/>